<evidence type="ECO:0000259" key="2">
    <source>
        <dbReference type="Pfam" id="PF16473"/>
    </source>
</evidence>
<dbReference type="InterPro" id="IPR036397">
    <property type="entry name" value="RNaseH_sf"/>
</dbReference>
<dbReference type="GO" id="GO:0003676">
    <property type="term" value="F:nucleic acid binding"/>
    <property type="evidence" value="ECO:0007669"/>
    <property type="project" value="InterPro"/>
</dbReference>
<dbReference type="Gene3D" id="3.30.420.10">
    <property type="entry name" value="Ribonuclease H-like superfamily/Ribonuclease H"/>
    <property type="match status" value="1"/>
</dbReference>
<evidence type="ECO:0000256" key="1">
    <source>
        <dbReference type="SAM" id="MobiDB-lite"/>
    </source>
</evidence>
<feature type="region of interest" description="Disordered" evidence="1">
    <location>
        <begin position="447"/>
        <end position="486"/>
    </location>
</feature>
<dbReference type="Pfam" id="PF06630">
    <property type="entry name" value="Exonuc_VIII"/>
    <property type="match status" value="2"/>
</dbReference>
<feature type="compositionally biased region" description="Low complexity" evidence="1">
    <location>
        <begin position="465"/>
        <end position="481"/>
    </location>
</feature>
<accession>A0A6G4MIK1</accession>
<protein>
    <submittedName>
        <fullName evidence="3">Exonuclease</fullName>
    </submittedName>
</protein>
<keyword evidence="3" id="KW-0378">Hydrolase</keyword>
<dbReference type="GO" id="GO:0051908">
    <property type="term" value="F:double-stranded DNA 5'-3' DNA exonuclease activity"/>
    <property type="evidence" value="ECO:0007669"/>
    <property type="project" value="InterPro"/>
</dbReference>
<proteinExistence type="predicted"/>
<dbReference type="InterPro" id="IPR033390">
    <property type="entry name" value="Rv2179c-like"/>
</dbReference>
<dbReference type="InterPro" id="IPR012337">
    <property type="entry name" value="RNaseH-like_sf"/>
</dbReference>
<dbReference type="SUPFAM" id="SSF53098">
    <property type="entry name" value="Ribonuclease H-like"/>
    <property type="match status" value="1"/>
</dbReference>
<sequence>MEFFYFIKATQKSGKEDAVIWFTAKSEARANLQLDVELEDAGIETGRGKDYVKPVRTDFPVYNDLPEESAVDYTWCKRYELEADQRTWKIKQLTEEAREGTSEQTENISNDSSSAKTPVLTTVATLPLRQRILAQFITDEYAYHIDADQKKMIQQLEMDVDNSYVQNMLLAAENVEPFKAATEFDISKVVADLKTIFPADGKRTELAVVIQFFKAWFGTEHIDRGLLVKEWAKGNRVSVIQRTTSGTNAGGGNKTDRNPDLKHDLDSLDLEIALATLPMDFNIYDIPGGVFRRAKEIVSKKESPFKEWSKALRATPGILDYSRAAIFALIRSAHPEYYLYPARLSGYINANLTESNHSEPSEETLVAARHDPEVSWTNEVATDSVVETGGPESSGKNEEAQIDGETQPILEKVGNGLFSIEGLTISNIQADQPNTAAEYVDNVQMEETGNDERTNGSPLPEGQEEVVTGESSTETDSDATALNEDSVHHKNDSADMLYTHLMVDIESMGEKPDAPIVSIGAVFFDPASGQTGPEFYKVISLESAMGWGGVPDASTILFWLKETSEARSEIVMDHAIPLDDALLQFKDFIAENAANGKDTVQVWGNGATFDNVLLENSYARTGISCPWKYWNNRDVRTIVELGKAVGYTPRHEIPFEGEPHKAISDARHQVKYVSAIWQHLTEQ</sequence>
<feature type="domain" description="3'-5' exoribonuclease Rv2179c-like" evidence="2">
    <location>
        <begin position="499"/>
        <end position="677"/>
    </location>
</feature>
<dbReference type="EMBL" id="JAAJRM010000001">
    <property type="protein sequence ID" value="NGF41079.1"/>
    <property type="molecule type" value="Genomic_DNA"/>
</dbReference>
<organism evidence="3">
    <name type="scientific">Enterobacter hormaechei</name>
    <dbReference type="NCBI Taxonomy" id="158836"/>
    <lineage>
        <taxon>Bacteria</taxon>
        <taxon>Pseudomonadati</taxon>
        <taxon>Pseudomonadota</taxon>
        <taxon>Gammaproteobacteria</taxon>
        <taxon>Enterobacterales</taxon>
        <taxon>Enterobacteriaceae</taxon>
        <taxon>Enterobacter</taxon>
        <taxon>Enterobacter cloacae complex</taxon>
    </lineage>
</organism>
<dbReference type="RefSeq" id="WP_163358385.1">
    <property type="nucleotide sequence ID" value="NZ_JAAJRM010000001.1"/>
</dbReference>
<dbReference type="AlphaFoldDB" id="A0A6G4MIK1"/>
<gene>
    <name evidence="3" type="ORF">G5635_01450</name>
</gene>
<comment type="caution">
    <text evidence="3">The sequence shown here is derived from an EMBL/GenBank/DDBJ whole genome shotgun (WGS) entry which is preliminary data.</text>
</comment>
<keyword evidence="3" id="KW-0540">Nuclease</keyword>
<reference evidence="3" key="1">
    <citation type="submission" date="2020-02" db="EMBL/GenBank/DDBJ databases">
        <title>WGS of Carbapenem-Resistant Enterobacteriaceae.</title>
        <authorList>
            <person name="Tokajian S."/>
            <person name="El Chaar M."/>
            <person name="El Khoury M."/>
        </authorList>
    </citation>
    <scope>NUCLEOTIDE SEQUENCE</scope>
    <source>
        <strain evidence="3">EHM_71</strain>
    </source>
</reference>
<keyword evidence="3" id="KW-0269">Exonuclease</keyword>
<dbReference type="InterPro" id="IPR010584">
    <property type="entry name" value="ExoDNase_VIII"/>
</dbReference>
<evidence type="ECO:0000313" key="3">
    <source>
        <dbReference type="EMBL" id="NGF41079.1"/>
    </source>
</evidence>
<name>A0A6G4MIK1_9ENTR</name>
<dbReference type="Pfam" id="PF16473">
    <property type="entry name" value="Rv2179c-like"/>
    <property type="match status" value="1"/>
</dbReference>